<dbReference type="CDD" id="cd05233">
    <property type="entry name" value="SDR_c"/>
    <property type="match status" value="1"/>
</dbReference>
<keyword evidence="2" id="KW-0058">Aromatic hydrocarbons catabolism</keyword>
<dbReference type="PANTHER" id="PTHR43943:SF17">
    <property type="entry name" value="3-PHENYLPROPIONATE-DIHYDRODIOL_CINNAMIC ACID-DIHYDRODIOL DEHYDROGENASE"/>
    <property type="match status" value="1"/>
</dbReference>
<dbReference type="InterPro" id="IPR020904">
    <property type="entry name" value="Sc_DH/Rdtase_CS"/>
</dbReference>
<reference evidence="6 7" key="1">
    <citation type="submission" date="2020-11" db="EMBL/GenBank/DDBJ databases">
        <title>Enhanced detection system for hospital associated transmission using whole genome sequencing surveillance.</title>
        <authorList>
            <person name="Harrison L.H."/>
            <person name="Van Tyne D."/>
            <person name="Marsh J.W."/>
            <person name="Griffith M.P."/>
            <person name="Snyder D.J."/>
            <person name="Cooper V.S."/>
            <person name="Mustapha M."/>
        </authorList>
    </citation>
    <scope>NUCLEOTIDE SEQUENCE [LARGE SCALE GENOMIC DNA]</scope>
    <source>
        <strain evidence="6 7">PSB00013</strain>
    </source>
</reference>
<evidence type="ECO:0000259" key="5">
    <source>
        <dbReference type="SMART" id="SM00822"/>
    </source>
</evidence>
<comment type="caution">
    <text evidence="6">The sequence shown here is derived from an EMBL/GenBank/DDBJ whole genome shotgun (WGS) entry which is preliminary data.</text>
</comment>
<dbReference type="InterPro" id="IPR036291">
    <property type="entry name" value="NAD(P)-bd_dom_sf"/>
</dbReference>
<dbReference type="PROSITE" id="PS00061">
    <property type="entry name" value="ADH_SHORT"/>
    <property type="match status" value="1"/>
</dbReference>
<gene>
    <name evidence="6" type="ORF">I5Q09_22285</name>
</gene>
<proteinExistence type="inferred from homology"/>
<evidence type="ECO:0000313" key="6">
    <source>
        <dbReference type="EMBL" id="MBH3441414.1"/>
    </source>
</evidence>
<evidence type="ECO:0000256" key="1">
    <source>
        <dbReference type="ARBA" id="ARBA00006484"/>
    </source>
</evidence>
<dbReference type="RefSeq" id="WP_125913170.1">
    <property type="nucleotide sequence ID" value="NZ_JAAMQY010000011.1"/>
</dbReference>
<protein>
    <submittedName>
        <fullName evidence="6">SDR family oxidoreductase</fullName>
    </submittedName>
</protein>
<dbReference type="InterPro" id="IPR002347">
    <property type="entry name" value="SDR_fam"/>
</dbReference>
<evidence type="ECO:0000256" key="4">
    <source>
        <dbReference type="ARBA" id="ARBA00023027"/>
    </source>
</evidence>
<feature type="domain" description="Ketoreductase" evidence="5">
    <location>
        <begin position="7"/>
        <end position="170"/>
    </location>
</feature>
<dbReference type="PRINTS" id="PR00081">
    <property type="entry name" value="GDHRDH"/>
</dbReference>
<evidence type="ECO:0000256" key="2">
    <source>
        <dbReference type="ARBA" id="ARBA00022797"/>
    </source>
</evidence>
<dbReference type="Gene3D" id="3.40.50.720">
    <property type="entry name" value="NAD(P)-binding Rossmann-like Domain"/>
    <property type="match status" value="1"/>
</dbReference>
<dbReference type="EMBL" id="JADTXM010000020">
    <property type="protein sequence ID" value="MBH3441414.1"/>
    <property type="molecule type" value="Genomic_DNA"/>
</dbReference>
<comment type="similarity">
    <text evidence="1">Belongs to the short-chain dehydrogenases/reductases (SDR) family.</text>
</comment>
<organism evidence="6 7">
    <name type="scientific">Pseudomonas luteola</name>
    <dbReference type="NCBI Taxonomy" id="47886"/>
    <lineage>
        <taxon>Bacteria</taxon>
        <taxon>Pseudomonadati</taxon>
        <taxon>Pseudomonadota</taxon>
        <taxon>Gammaproteobacteria</taxon>
        <taxon>Pseudomonadales</taxon>
        <taxon>Pseudomonadaceae</taxon>
        <taxon>Pseudomonas</taxon>
    </lineage>
</organism>
<keyword evidence="3" id="KW-0560">Oxidoreductase</keyword>
<sequence>MGRFAGKKVLITGGTRGIGLAGAQRIIEEGGQVILTGRNREYVAQAAKKLPVGSLAILNDAADASAPARLVETVLQWGRLDGLWFNAGYAQVEPLEAITADSFDRMMAANVRGPLLQLAALSSLINPFASVLVTSSSSAYEAAALTSLYAATKGALISMSRCWAAALAERNIRVNVLIPGPIETSFRSFMDESTRQEFEEGVLKQVPLARIGTPEEAAAVALFLLSSESSYVTGSQYAVDGGLLMR</sequence>
<dbReference type="Pfam" id="PF13561">
    <property type="entry name" value="adh_short_C2"/>
    <property type="match status" value="1"/>
</dbReference>
<name>A0ABS0MXH7_PSELU</name>
<evidence type="ECO:0000256" key="3">
    <source>
        <dbReference type="ARBA" id="ARBA00023002"/>
    </source>
</evidence>
<dbReference type="SMART" id="SM00822">
    <property type="entry name" value="PKS_KR"/>
    <property type="match status" value="1"/>
</dbReference>
<keyword evidence="4" id="KW-0520">NAD</keyword>
<dbReference type="InterPro" id="IPR057326">
    <property type="entry name" value="KR_dom"/>
</dbReference>
<dbReference type="SUPFAM" id="SSF51735">
    <property type="entry name" value="NAD(P)-binding Rossmann-fold domains"/>
    <property type="match status" value="1"/>
</dbReference>
<evidence type="ECO:0000313" key="7">
    <source>
        <dbReference type="Proteomes" id="UP000638986"/>
    </source>
</evidence>
<accession>A0ABS0MXH7</accession>
<dbReference type="PANTHER" id="PTHR43943">
    <property type="entry name" value="DEHYDROGENASE/REDUCTASE (SDR FAMILY) MEMBER 4"/>
    <property type="match status" value="1"/>
</dbReference>
<dbReference type="Proteomes" id="UP000638986">
    <property type="component" value="Unassembled WGS sequence"/>
</dbReference>